<feature type="domain" description="HTH arsR-type" evidence="4">
    <location>
        <begin position="1"/>
        <end position="89"/>
    </location>
</feature>
<dbReference type="CDD" id="cd00090">
    <property type="entry name" value="HTH_ARSR"/>
    <property type="match status" value="1"/>
</dbReference>
<accession>A0AAU8A6A8</accession>
<dbReference type="PRINTS" id="PR00778">
    <property type="entry name" value="HTHARSR"/>
</dbReference>
<proteinExistence type="predicted"/>
<evidence type="ECO:0000256" key="1">
    <source>
        <dbReference type="ARBA" id="ARBA00023015"/>
    </source>
</evidence>
<dbReference type="InterPro" id="IPR051081">
    <property type="entry name" value="HTH_MetalResp_TranReg"/>
</dbReference>
<keyword evidence="2" id="KW-0238">DNA-binding</keyword>
<dbReference type="SUPFAM" id="SSF46785">
    <property type="entry name" value="Winged helix' DNA-binding domain"/>
    <property type="match status" value="1"/>
</dbReference>
<organism evidence="5">
    <name type="scientific">Christensenella massiliensis</name>
    <dbReference type="NCBI Taxonomy" id="1805714"/>
    <lineage>
        <taxon>Bacteria</taxon>
        <taxon>Bacillati</taxon>
        <taxon>Bacillota</taxon>
        <taxon>Clostridia</taxon>
        <taxon>Christensenellales</taxon>
        <taxon>Christensenellaceae</taxon>
        <taxon>Christensenella</taxon>
    </lineage>
</organism>
<protein>
    <submittedName>
        <fullName evidence="5">Helix-turn-helix domain-containing protein</fullName>
    </submittedName>
</protein>
<dbReference type="Pfam" id="PF01022">
    <property type="entry name" value="HTH_5"/>
    <property type="match status" value="1"/>
</dbReference>
<dbReference type="InterPro" id="IPR036388">
    <property type="entry name" value="WH-like_DNA-bd_sf"/>
</dbReference>
<dbReference type="Gene3D" id="1.10.10.10">
    <property type="entry name" value="Winged helix-like DNA-binding domain superfamily/Winged helix DNA-binding domain"/>
    <property type="match status" value="1"/>
</dbReference>
<dbReference type="AlphaFoldDB" id="A0AAU8A6A8"/>
<dbReference type="InterPro" id="IPR011991">
    <property type="entry name" value="ArsR-like_HTH"/>
</dbReference>
<gene>
    <name evidence="5" type="ORF">PUP29_08920</name>
</gene>
<dbReference type="PANTHER" id="PTHR33154:SF33">
    <property type="entry name" value="TRANSCRIPTIONAL REPRESSOR SDPR"/>
    <property type="match status" value="1"/>
</dbReference>
<dbReference type="RefSeq" id="WP_353423044.1">
    <property type="nucleotide sequence ID" value="NZ_CP117826.1"/>
</dbReference>
<evidence type="ECO:0000313" key="5">
    <source>
        <dbReference type="EMBL" id="XCC61645.1"/>
    </source>
</evidence>
<dbReference type="GO" id="GO:0003700">
    <property type="term" value="F:DNA-binding transcription factor activity"/>
    <property type="evidence" value="ECO:0007669"/>
    <property type="project" value="InterPro"/>
</dbReference>
<name>A0AAU8A6A8_9FIRM</name>
<sequence>MDEIQALHAVTEPTRFRILRELLRRRYCVRAVSKKLGISEAAVSQHMSILKKLGIVHGKKIGYQTHYCVDRESLARLANSFRGVLAEEETGCAPERICSCEFVSGCLRREHPAEGGKSSGK</sequence>
<dbReference type="PANTHER" id="PTHR33154">
    <property type="entry name" value="TRANSCRIPTIONAL REGULATOR, ARSR FAMILY"/>
    <property type="match status" value="1"/>
</dbReference>
<dbReference type="SMART" id="SM00418">
    <property type="entry name" value="HTH_ARSR"/>
    <property type="match status" value="1"/>
</dbReference>
<keyword evidence="3" id="KW-0804">Transcription</keyword>
<dbReference type="PROSITE" id="PS50987">
    <property type="entry name" value="HTH_ARSR_2"/>
    <property type="match status" value="1"/>
</dbReference>
<dbReference type="EMBL" id="CP117826">
    <property type="protein sequence ID" value="XCC61645.1"/>
    <property type="molecule type" value="Genomic_DNA"/>
</dbReference>
<evidence type="ECO:0000259" key="4">
    <source>
        <dbReference type="PROSITE" id="PS50987"/>
    </source>
</evidence>
<dbReference type="GO" id="GO:0003677">
    <property type="term" value="F:DNA binding"/>
    <property type="evidence" value="ECO:0007669"/>
    <property type="project" value="UniProtKB-KW"/>
</dbReference>
<reference evidence="5" key="1">
    <citation type="submission" date="2023-02" db="EMBL/GenBank/DDBJ databases">
        <title>Gut commensal Christensenella minuta modulates host metabolism via a new class of secondary bile acids.</title>
        <authorList>
            <person name="Liu C."/>
        </authorList>
    </citation>
    <scope>NUCLEOTIDE SEQUENCE</scope>
    <source>
        <strain evidence="5">CA70</strain>
    </source>
</reference>
<dbReference type="InterPro" id="IPR001845">
    <property type="entry name" value="HTH_ArsR_DNA-bd_dom"/>
</dbReference>
<dbReference type="NCBIfam" id="NF033788">
    <property type="entry name" value="HTH_metalloreg"/>
    <property type="match status" value="1"/>
</dbReference>
<evidence type="ECO:0000256" key="2">
    <source>
        <dbReference type="ARBA" id="ARBA00023125"/>
    </source>
</evidence>
<evidence type="ECO:0000256" key="3">
    <source>
        <dbReference type="ARBA" id="ARBA00023163"/>
    </source>
</evidence>
<keyword evidence="1" id="KW-0805">Transcription regulation</keyword>
<dbReference type="InterPro" id="IPR036390">
    <property type="entry name" value="WH_DNA-bd_sf"/>
</dbReference>